<evidence type="ECO:0000256" key="1">
    <source>
        <dbReference type="ARBA" id="ARBA00022475"/>
    </source>
</evidence>
<keyword evidence="1 7" id="KW-1003">Cell membrane</keyword>
<keyword evidence="3 7" id="KW-1133">Transmembrane helix</keyword>
<dbReference type="InterPro" id="IPR003770">
    <property type="entry name" value="MLTG-like"/>
</dbReference>
<dbReference type="NCBIfam" id="TIGR00247">
    <property type="entry name" value="endolytic transglycosylase MltG"/>
    <property type="match status" value="1"/>
</dbReference>
<dbReference type="Gene3D" id="3.30.1490.480">
    <property type="entry name" value="Endolytic murein transglycosylase"/>
    <property type="match status" value="1"/>
</dbReference>
<comment type="subcellular location">
    <subcellularLocation>
        <location evidence="7">Cell membrane</location>
        <topology evidence="7">Single-pass membrane protein</topology>
    </subcellularLocation>
</comment>
<comment type="function">
    <text evidence="7">Functions as a peptidoglycan terminase that cleaves nascent peptidoglycan strands endolytically to terminate their elongation.</text>
</comment>
<organism evidence="8 9">
    <name type="scientific">Candidatus Kaiserbacteria bacterium RIFCSPHIGHO2_01_FULL_56_24</name>
    <dbReference type="NCBI Taxonomy" id="1798487"/>
    <lineage>
        <taxon>Bacteria</taxon>
        <taxon>Candidatus Kaiseribacteriota</taxon>
    </lineage>
</organism>
<gene>
    <name evidence="7" type="primary">mltG</name>
    <name evidence="8" type="ORF">A2765_00805</name>
</gene>
<feature type="site" description="Important for catalytic activity" evidence="7">
    <location>
        <position position="230"/>
    </location>
</feature>
<dbReference type="GO" id="GO:0071555">
    <property type="term" value="P:cell wall organization"/>
    <property type="evidence" value="ECO:0007669"/>
    <property type="project" value="UniProtKB-KW"/>
</dbReference>
<evidence type="ECO:0000256" key="5">
    <source>
        <dbReference type="ARBA" id="ARBA00023239"/>
    </source>
</evidence>
<dbReference type="PANTHER" id="PTHR30518">
    <property type="entry name" value="ENDOLYTIC MUREIN TRANSGLYCOSYLASE"/>
    <property type="match status" value="1"/>
</dbReference>
<evidence type="ECO:0000256" key="2">
    <source>
        <dbReference type="ARBA" id="ARBA00022692"/>
    </source>
</evidence>
<evidence type="ECO:0000256" key="3">
    <source>
        <dbReference type="ARBA" id="ARBA00022989"/>
    </source>
</evidence>
<feature type="transmembrane region" description="Helical" evidence="7">
    <location>
        <begin position="35"/>
        <end position="54"/>
    </location>
</feature>
<evidence type="ECO:0000256" key="7">
    <source>
        <dbReference type="HAMAP-Rule" id="MF_02065"/>
    </source>
</evidence>
<protein>
    <recommendedName>
        <fullName evidence="7">Endolytic murein transglycosylase</fullName>
        <ecNumber evidence="7">4.2.2.29</ecNumber>
    </recommendedName>
    <alternativeName>
        <fullName evidence="7">Peptidoglycan lytic transglycosylase</fullName>
    </alternativeName>
    <alternativeName>
        <fullName evidence="7">Peptidoglycan polymerization terminase</fullName>
    </alternativeName>
</protein>
<keyword evidence="6 7" id="KW-0961">Cell wall biogenesis/degradation</keyword>
<dbReference type="EMBL" id="MFLA01000015">
    <property type="protein sequence ID" value="OGG59990.1"/>
    <property type="molecule type" value="Genomic_DNA"/>
</dbReference>
<reference evidence="8 9" key="1">
    <citation type="journal article" date="2016" name="Nat. Commun.">
        <title>Thousands of microbial genomes shed light on interconnected biogeochemical processes in an aquifer system.</title>
        <authorList>
            <person name="Anantharaman K."/>
            <person name="Brown C.T."/>
            <person name="Hug L.A."/>
            <person name="Sharon I."/>
            <person name="Castelle C.J."/>
            <person name="Probst A.J."/>
            <person name="Thomas B.C."/>
            <person name="Singh A."/>
            <person name="Wilkins M.J."/>
            <person name="Karaoz U."/>
            <person name="Brodie E.L."/>
            <person name="Williams K.H."/>
            <person name="Hubbard S.S."/>
            <person name="Banfield J.F."/>
        </authorList>
    </citation>
    <scope>NUCLEOTIDE SEQUENCE [LARGE SCALE GENOMIC DNA]</scope>
</reference>
<dbReference type="PANTHER" id="PTHR30518:SF2">
    <property type="entry name" value="ENDOLYTIC MUREIN TRANSGLYCOSYLASE"/>
    <property type="match status" value="1"/>
</dbReference>
<comment type="caution">
    <text evidence="8">The sequence shown here is derived from an EMBL/GenBank/DDBJ whole genome shotgun (WGS) entry which is preliminary data.</text>
</comment>
<dbReference type="GO" id="GO:0005886">
    <property type="term" value="C:plasma membrane"/>
    <property type="evidence" value="ECO:0007669"/>
    <property type="project" value="UniProtKB-SubCell"/>
</dbReference>
<proteinExistence type="inferred from homology"/>
<dbReference type="AlphaFoldDB" id="A0A1F6DF92"/>
<evidence type="ECO:0000256" key="4">
    <source>
        <dbReference type="ARBA" id="ARBA00023136"/>
    </source>
</evidence>
<accession>A0A1F6DF92</accession>
<comment type="similarity">
    <text evidence="7">Belongs to the transglycosylase MltG family.</text>
</comment>
<evidence type="ECO:0000313" key="9">
    <source>
        <dbReference type="Proteomes" id="UP000176377"/>
    </source>
</evidence>
<comment type="catalytic activity">
    <reaction evidence="7">
        <text>a peptidoglycan chain = a peptidoglycan chain with N-acetyl-1,6-anhydromuramyl-[peptide] at the reducing end + a peptidoglycan chain with N-acetylglucosamine at the non-reducing end.</text>
        <dbReference type="EC" id="4.2.2.29"/>
    </reaction>
</comment>
<keyword evidence="5 7" id="KW-0456">Lyase</keyword>
<sequence length="345" mass="38328">MDHLKKYLTHVLLLIRRFDERIVANWREQANRRSIIIIIAAGAFALVSYVFLIAPPVSFPVGNLITIPEGATAREAGEMLEGQGVVRNGVAFSVAVTVLGADRGVRAGDYLFKEPKDLFSIARAITTGAFGLEPIRIRVPEGATTKDMARLFGGQLQRFDEERFLALAQPEEGFFFPDTYFFLPNANEKIVYEAMRQNFDTNIASLAGEIETSGHPLRDVVIMASILEKEAHTDADRRMIAGVLWRRIKIGMALQVDAAFLYSLGRSTFTLTKEDLQDKDDPYNTYVHKGLPPGAIGSPSLSSLRAAATPIDKGYIFYLADNNHVTHYAKTYAEHLRNKALYLGS</sequence>
<dbReference type="Proteomes" id="UP000176377">
    <property type="component" value="Unassembled WGS sequence"/>
</dbReference>
<dbReference type="Pfam" id="PF02618">
    <property type="entry name" value="YceG"/>
    <property type="match status" value="1"/>
</dbReference>
<evidence type="ECO:0000313" key="8">
    <source>
        <dbReference type="EMBL" id="OGG59990.1"/>
    </source>
</evidence>
<keyword evidence="2 7" id="KW-0812">Transmembrane</keyword>
<evidence type="ECO:0000256" key="6">
    <source>
        <dbReference type="ARBA" id="ARBA00023316"/>
    </source>
</evidence>
<dbReference type="GO" id="GO:0009252">
    <property type="term" value="P:peptidoglycan biosynthetic process"/>
    <property type="evidence" value="ECO:0007669"/>
    <property type="project" value="UniProtKB-UniRule"/>
</dbReference>
<keyword evidence="4 7" id="KW-0472">Membrane</keyword>
<dbReference type="GO" id="GO:0008932">
    <property type="term" value="F:lytic endotransglycosylase activity"/>
    <property type="evidence" value="ECO:0007669"/>
    <property type="project" value="UniProtKB-UniRule"/>
</dbReference>
<dbReference type="EC" id="4.2.2.29" evidence="7"/>
<name>A0A1F6DF92_9BACT</name>
<dbReference type="HAMAP" id="MF_02065">
    <property type="entry name" value="MltG"/>
    <property type="match status" value="1"/>
</dbReference>